<evidence type="ECO:0000313" key="3">
    <source>
        <dbReference type="Proteomes" id="UP000532440"/>
    </source>
</evidence>
<gene>
    <name evidence="2" type="ORF">HNQ70_003935</name>
</gene>
<reference evidence="2 3" key="1">
    <citation type="submission" date="2020-08" db="EMBL/GenBank/DDBJ databases">
        <title>Genomic Encyclopedia of Type Strains, Phase IV (KMG-IV): sequencing the most valuable type-strain genomes for metagenomic binning, comparative biology and taxonomic classification.</title>
        <authorList>
            <person name="Goeker M."/>
        </authorList>
    </citation>
    <scope>NUCLEOTIDE SEQUENCE [LARGE SCALE GENOMIC DNA]</scope>
    <source>
        <strain evidence="2 3">DSM 29781</strain>
    </source>
</reference>
<organism evidence="2 3">
    <name type="scientific">Quisquiliibacterium transsilvanicum</name>
    <dbReference type="NCBI Taxonomy" id="1549638"/>
    <lineage>
        <taxon>Bacteria</taxon>
        <taxon>Pseudomonadati</taxon>
        <taxon>Pseudomonadota</taxon>
        <taxon>Betaproteobacteria</taxon>
        <taxon>Burkholderiales</taxon>
        <taxon>Burkholderiaceae</taxon>
        <taxon>Quisquiliibacterium</taxon>
    </lineage>
</organism>
<evidence type="ECO:0000313" key="2">
    <source>
        <dbReference type="EMBL" id="MBB5273903.1"/>
    </source>
</evidence>
<feature type="domain" description="Alpha-L-glutamate ligase-related protein ATP-grasp" evidence="1">
    <location>
        <begin position="100"/>
        <end position="366"/>
    </location>
</feature>
<dbReference type="Pfam" id="PF14397">
    <property type="entry name" value="ATPgrasp_ST"/>
    <property type="match status" value="1"/>
</dbReference>
<dbReference type="AlphaFoldDB" id="A0A7W8HKY7"/>
<accession>A0A7W8HKY7</accession>
<keyword evidence="3" id="KW-1185">Reference proteome</keyword>
<dbReference type="RefSeq" id="WP_183970758.1">
    <property type="nucleotide sequence ID" value="NZ_BAABEW010000005.1"/>
</dbReference>
<dbReference type="EMBL" id="JACHGB010000009">
    <property type="protein sequence ID" value="MBB5273903.1"/>
    <property type="molecule type" value="Genomic_DNA"/>
</dbReference>
<name>A0A7W8HKY7_9BURK</name>
<proteinExistence type="predicted"/>
<protein>
    <recommendedName>
        <fullName evidence="1">Alpha-L-glutamate ligase-related protein ATP-grasp domain-containing protein</fullName>
    </recommendedName>
</protein>
<evidence type="ECO:0000259" key="1">
    <source>
        <dbReference type="Pfam" id="PF14397"/>
    </source>
</evidence>
<sequence>MKPVVKFELEHGEIRMVWGKILRTWRSASQAKELAGYPIAKQFIEMASGYLSGRKLTPSEYIDYRLFEPNMRVPKIQNGFVGYGRVMALNLALNDLRWGALSFDKLSFYSICDAVQIPFPRVHAVYSGVGRTSMGAVLLRDESDVVSFFAQATCLPLFCKPIQGTHGNGAALIKGYDHENKLLLLEGKPPVPVSEFVEQLRRYGRTGFVFQELVRQHPDLERLAPGGVSGLRLVVLVGDGGPQVIHAIWKVKRTDQLTDHFSGGATGNLLADVDPDTGRVRRVLSGLGLKQMLVHEHPDSGACLDGIVLPGWTVLLETMSRAALAFPGVPLQSWDVAVTKEGPLILEMNYDGDMNLIQAATGRGVLSGPIGRALLNHRIWGPLARRAL</sequence>
<dbReference type="Proteomes" id="UP000532440">
    <property type="component" value="Unassembled WGS sequence"/>
</dbReference>
<dbReference type="SUPFAM" id="SSF56059">
    <property type="entry name" value="Glutathione synthetase ATP-binding domain-like"/>
    <property type="match status" value="1"/>
</dbReference>
<comment type="caution">
    <text evidence="2">The sequence shown here is derived from an EMBL/GenBank/DDBJ whole genome shotgun (WGS) entry which is preliminary data.</text>
</comment>
<dbReference type="InterPro" id="IPR039523">
    <property type="entry name" value="RimK-rel_E_lig_ATP-grasp"/>
</dbReference>